<evidence type="ECO:0000256" key="1">
    <source>
        <dbReference type="ARBA" id="ARBA00006484"/>
    </source>
</evidence>
<dbReference type="Proteomes" id="UP000184782">
    <property type="component" value="Unassembled WGS sequence"/>
</dbReference>
<evidence type="ECO:0000313" key="3">
    <source>
        <dbReference type="Proteomes" id="UP000184782"/>
    </source>
</evidence>
<dbReference type="STRING" id="59733.SAMN05421769_3496"/>
<accession>A0A1N6IKJ7</accession>
<dbReference type="GO" id="GO:0016616">
    <property type="term" value="F:oxidoreductase activity, acting on the CH-OH group of donors, NAD or NADP as acceptor"/>
    <property type="evidence" value="ECO:0007669"/>
    <property type="project" value="TreeGrafter"/>
</dbReference>
<dbReference type="FunFam" id="3.40.50.720:FF:000084">
    <property type="entry name" value="Short-chain dehydrogenase reductase"/>
    <property type="match status" value="1"/>
</dbReference>
<reference evidence="3" key="1">
    <citation type="submission" date="2016-12" db="EMBL/GenBank/DDBJ databases">
        <authorList>
            <person name="Varghese N."/>
            <person name="Submissions S."/>
        </authorList>
    </citation>
    <scope>NUCLEOTIDE SEQUENCE [LARGE SCALE GENOMIC DNA]</scope>
    <source>
        <strain evidence="3">DSM 16779</strain>
    </source>
</reference>
<name>A0A1N6IKJ7_9FLAO</name>
<dbReference type="InterPro" id="IPR002347">
    <property type="entry name" value="SDR_fam"/>
</dbReference>
<dbReference type="Gene3D" id="3.40.50.720">
    <property type="entry name" value="NAD(P)-binding Rossmann-like Domain"/>
    <property type="match status" value="1"/>
</dbReference>
<keyword evidence="3" id="KW-1185">Reference proteome</keyword>
<dbReference type="PRINTS" id="PR00081">
    <property type="entry name" value="GDHRDH"/>
</dbReference>
<dbReference type="InterPro" id="IPR020904">
    <property type="entry name" value="Sc_DH/Rdtase_CS"/>
</dbReference>
<dbReference type="EMBL" id="FSRQ01000004">
    <property type="protein sequence ID" value="SIO32558.1"/>
    <property type="molecule type" value="Genomic_DNA"/>
</dbReference>
<proteinExistence type="inferred from homology"/>
<protein>
    <submittedName>
        <fullName evidence="2">Glucose 1-dehydrogenase</fullName>
    </submittedName>
</protein>
<dbReference type="Pfam" id="PF13561">
    <property type="entry name" value="adh_short_C2"/>
    <property type="match status" value="1"/>
</dbReference>
<dbReference type="NCBIfam" id="NF009466">
    <property type="entry name" value="PRK12826.1-2"/>
    <property type="match status" value="1"/>
</dbReference>
<dbReference type="OrthoDB" id="9788235at2"/>
<gene>
    <name evidence="2" type="ORF">SAMN05421769_3496</name>
</gene>
<dbReference type="PRINTS" id="PR00080">
    <property type="entry name" value="SDRFAMILY"/>
</dbReference>
<dbReference type="NCBIfam" id="NF005559">
    <property type="entry name" value="PRK07231.1"/>
    <property type="match status" value="1"/>
</dbReference>
<dbReference type="SUPFAM" id="SSF51735">
    <property type="entry name" value="NAD(P)-binding Rossmann-fold domains"/>
    <property type="match status" value="1"/>
</dbReference>
<dbReference type="InterPro" id="IPR036291">
    <property type="entry name" value="NAD(P)-bd_dom_sf"/>
</dbReference>
<dbReference type="RefSeq" id="WP_074231784.1">
    <property type="nucleotide sequence ID" value="NZ_FSRQ01000004.1"/>
</dbReference>
<dbReference type="PANTHER" id="PTHR42760">
    <property type="entry name" value="SHORT-CHAIN DEHYDROGENASES/REDUCTASES FAMILY MEMBER"/>
    <property type="match status" value="1"/>
</dbReference>
<comment type="similarity">
    <text evidence="1">Belongs to the short-chain dehydrogenases/reductases (SDR) family.</text>
</comment>
<evidence type="ECO:0000313" key="2">
    <source>
        <dbReference type="EMBL" id="SIO32558.1"/>
    </source>
</evidence>
<dbReference type="AlphaFoldDB" id="A0A1N6IKJ7"/>
<sequence length="269" mass="28938">MEVSLRNQVAIVTGASSGIGTGIAKSIASAGATVIINHSSEKSKDEAQKVLDEIQKNGGNGMVYQCDVSKENQVVKMFSDVISEYGTVDILINNAGIQKDAKFIDMTLEEWDTVMGVNLRGHFLCSREAIKEFLRRGIDTTRSVACGKIIHISSVHEIIPWAGHANYAASKGAIKMLMQTLAQEHGADKIRVNSICPGAIQTPINKDAWETPEAMNDLMKLIPYNRIGQPEDVGNLAAFLASDLADYISGTSIFIDGGMTSLESFSNGG</sequence>
<organism evidence="2 3">
    <name type="scientific">Chryseobacterium scophthalmum</name>
    <dbReference type="NCBI Taxonomy" id="59733"/>
    <lineage>
        <taxon>Bacteria</taxon>
        <taxon>Pseudomonadati</taxon>
        <taxon>Bacteroidota</taxon>
        <taxon>Flavobacteriia</taxon>
        <taxon>Flavobacteriales</taxon>
        <taxon>Weeksellaceae</taxon>
        <taxon>Chryseobacterium group</taxon>
        <taxon>Chryseobacterium</taxon>
    </lineage>
</organism>
<dbReference type="PANTHER" id="PTHR42760:SF132">
    <property type="entry name" value="SHORT-CHAIN DEHYDROGENASE_REDUCTASE FAMILY PROTEIN"/>
    <property type="match status" value="1"/>
</dbReference>
<dbReference type="PROSITE" id="PS00061">
    <property type="entry name" value="ADH_SHORT"/>
    <property type="match status" value="1"/>
</dbReference>